<dbReference type="Proteomes" id="UP000028582">
    <property type="component" value="Unassembled WGS sequence"/>
</dbReference>
<proteinExistence type="predicted"/>
<accession>A0A080ZED0</accession>
<name>A0A080ZED0_PHYNI</name>
<evidence type="ECO:0000313" key="2">
    <source>
        <dbReference type="Proteomes" id="UP000028582"/>
    </source>
</evidence>
<comment type="caution">
    <text evidence="1">The sequence shown here is derived from an EMBL/GenBank/DDBJ whole genome shotgun (WGS) entry which is preliminary data.</text>
</comment>
<sequence>MDNYGALTTVSDNQYWQGLLECDGGESIQIDVSEHHDAEIFEEYDPVELLPTTLEEVEAI</sequence>
<gene>
    <name evidence="1" type="ORF">F444_17616</name>
</gene>
<protein>
    <submittedName>
        <fullName evidence="1">Uncharacterized protein</fullName>
    </submittedName>
</protein>
<evidence type="ECO:0000313" key="1">
    <source>
        <dbReference type="EMBL" id="ETO64991.1"/>
    </source>
</evidence>
<reference evidence="1 2" key="1">
    <citation type="submission" date="2013-11" db="EMBL/GenBank/DDBJ databases">
        <title>The Genome Sequence of Phytophthora parasitica P1976.</title>
        <authorList>
            <consortium name="The Broad Institute Genomics Platform"/>
            <person name="Russ C."/>
            <person name="Tyler B."/>
            <person name="Panabieres F."/>
            <person name="Shan W."/>
            <person name="Tripathy S."/>
            <person name="Grunwald N."/>
            <person name="Machado M."/>
            <person name="Johnson C.S."/>
            <person name="Walker B."/>
            <person name="Young S."/>
            <person name="Zeng Q."/>
            <person name="Gargeya S."/>
            <person name="Fitzgerald M."/>
            <person name="Haas B."/>
            <person name="Abouelleil A."/>
            <person name="Allen A.W."/>
            <person name="Alvarado L."/>
            <person name="Arachchi H.M."/>
            <person name="Berlin A.M."/>
            <person name="Chapman S.B."/>
            <person name="Gainer-Dewar J."/>
            <person name="Goldberg J."/>
            <person name="Griggs A."/>
            <person name="Gujja S."/>
            <person name="Hansen M."/>
            <person name="Howarth C."/>
            <person name="Imamovic A."/>
            <person name="Ireland A."/>
            <person name="Larimer J."/>
            <person name="McCowan C."/>
            <person name="Murphy C."/>
            <person name="Pearson M."/>
            <person name="Poon T.W."/>
            <person name="Priest M."/>
            <person name="Roberts A."/>
            <person name="Saif S."/>
            <person name="Shea T."/>
            <person name="Sisk P."/>
            <person name="Sykes S."/>
            <person name="Wortman J."/>
            <person name="Nusbaum C."/>
            <person name="Birren B."/>
        </authorList>
    </citation>
    <scope>NUCLEOTIDE SEQUENCE [LARGE SCALE GENOMIC DNA]</scope>
    <source>
        <strain evidence="1 2">P1976</strain>
    </source>
</reference>
<organism evidence="1 2">
    <name type="scientific">Phytophthora nicotianae P1976</name>
    <dbReference type="NCBI Taxonomy" id="1317066"/>
    <lineage>
        <taxon>Eukaryota</taxon>
        <taxon>Sar</taxon>
        <taxon>Stramenopiles</taxon>
        <taxon>Oomycota</taxon>
        <taxon>Peronosporomycetes</taxon>
        <taxon>Peronosporales</taxon>
        <taxon>Peronosporaceae</taxon>
        <taxon>Phytophthora</taxon>
    </lineage>
</organism>
<dbReference type="EMBL" id="ANJA01003230">
    <property type="protein sequence ID" value="ETO64991.1"/>
    <property type="molecule type" value="Genomic_DNA"/>
</dbReference>
<dbReference type="AlphaFoldDB" id="A0A080ZED0"/>